<name>A0A1A8WMS1_PLAOA</name>
<sequence length="22" mass="2547">MGTRLNMRCGGRDLFVEHANIR</sequence>
<feature type="non-terminal residue" evidence="1">
    <location>
        <position position="22"/>
    </location>
</feature>
<dbReference type="AlphaFoldDB" id="A0A1A8WMS1"/>
<evidence type="ECO:0000313" key="2">
    <source>
        <dbReference type="Proteomes" id="UP000078546"/>
    </source>
</evidence>
<evidence type="ECO:0000313" key="1">
    <source>
        <dbReference type="EMBL" id="SBS94214.1"/>
    </source>
</evidence>
<organism evidence="1 2">
    <name type="scientific">Plasmodium ovale curtisi</name>
    <dbReference type="NCBI Taxonomy" id="864141"/>
    <lineage>
        <taxon>Eukaryota</taxon>
        <taxon>Sar</taxon>
        <taxon>Alveolata</taxon>
        <taxon>Apicomplexa</taxon>
        <taxon>Aconoidasida</taxon>
        <taxon>Haemosporida</taxon>
        <taxon>Plasmodiidae</taxon>
        <taxon>Plasmodium</taxon>
        <taxon>Plasmodium (Plasmodium)</taxon>
    </lineage>
</organism>
<protein>
    <submittedName>
        <fullName evidence="1">Uncharacterized protein</fullName>
    </submittedName>
</protein>
<dbReference type="Proteomes" id="UP000078546">
    <property type="component" value="Unassembled WGS sequence"/>
</dbReference>
<reference evidence="2" key="1">
    <citation type="submission" date="2016-05" db="EMBL/GenBank/DDBJ databases">
        <authorList>
            <person name="Naeem Raeece"/>
        </authorList>
    </citation>
    <scope>NUCLEOTIDE SEQUENCE [LARGE SCALE GENOMIC DNA]</scope>
</reference>
<gene>
    <name evidence="1" type="ORF">POVCU1_027880</name>
</gene>
<accession>A0A1A8WMS1</accession>
<dbReference type="EMBL" id="FLQV01000510">
    <property type="protein sequence ID" value="SBS94214.1"/>
    <property type="molecule type" value="Genomic_DNA"/>
</dbReference>
<proteinExistence type="predicted"/>